<dbReference type="Proteomes" id="UP000199310">
    <property type="component" value="Unassembled WGS sequence"/>
</dbReference>
<gene>
    <name evidence="2" type="ORF">SAMN04488122_0876</name>
</gene>
<sequence length="245" mass="26841">MNKGTSTFASDWAAFQKYDKIAEKALGGKEPDRTYLQSKVDVLRTLTNKHKPGSMSEVMQMRDAYMAMDKTQKMLNSMAAKKVLDSATKVKNVVVDAANTTGKAVTQGVTAAGRNTNNLLRRINRNPFVRLLTESIRLLYNLAKLLVRAAGTILIGSNKVLTSADNKMRTQPKAANDTNALGNKADQQQQRDNKPSLAVAQDGTMLAVKKDNKVAAKKTSAFKKSANNRVREVSRKGPSNSIKVR</sequence>
<dbReference type="EMBL" id="FOJG01000001">
    <property type="protein sequence ID" value="SEW15739.1"/>
    <property type="molecule type" value="Genomic_DNA"/>
</dbReference>
<organism evidence="2 3">
    <name type="scientific">Chitinophaga arvensicola</name>
    <dbReference type="NCBI Taxonomy" id="29529"/>
    <lineage>
        <taxon>Bacteria</taxon>
        <taxon>Pseudomonadati</taxon>
        <taxon>Bacteroidota</taxon>
        <taxon>Chitinophagia</taxon>
        <taxon>Chitinophagales</taxon>
        <taxon>Chitinophagaceae</taxon>
        <taxon>Chitinophaga</taxon>
    </lineage>
</organism>
<dbReference type="RefSeq" id="WP_089891055.1">
    <property type="nucleotide sequence ID" value="NZ_FOJG01000001.1"/>
</dbReference>
<accession>A0A1I0PN14</accession>
<name>A0A1I0PN14_9BACT</name>
<reference evidence="3" key="1">
    <citation type="submission" date="2016-10" db="EMBL/GenBank/DDBJ databases">
        <authorList>
            <person name="Varghese N."/>
            <person name="Submissions S."/>
        </authorList>
    </citation>
    <scope>NUCLEOTIDE SEQUENCE [LARGE SCALE GENOMIC DNA]</scope>
    <source>
        <strain evidence="3">DSM 3695</strain>
    </source>
</reference>
<feature type="compositionally biased region" description="Polar residues" evidence="1">
    <location>
        <begin position="176"/>
        <end position="188"/>
    </location>
</feature>
<feature type="region of interest" description="Disordered" evidence="1">
    <location>
        <begin position="166"/>
        <end position="245"/>
    </location>
</feature>
<dbReference type="STRING" id="29529.SAMN04488122_0876"/>
<dbReference type="AlphaFoldDB" id="A0A1I0PN14"/>
<proteinExistence type="predicted"/>
<evidence type="ECO:0000256" key="1">
    <source>
        <dbReference type="SAM" id="MobiDB-lite"/>
    </source>
</evidence>
<evidence type="ECO:0000313" key="2">
    <source>
        <dbReference type="EMBL" id="SEW15739.1"/>
    </source>
</evidence>
<protein>
    <submittedName>
        <fullName evidence="2">Uncharacterized protein</fullName>
    </submittedName>
</protein>
<keyword evidence="3" id="KW-1185">Reference proteome</keyword>
<evidence type="ECO:0000313" key="3">
    <source>
        <dbReference type="Proteomes" id="UP000199310"/>
    </source>
</evidence>